<evidence type="ECO:0000313" key="1">
    <source>
        <dbReference type="EMBL" id="JAH04692.1"/>
    </source>
</evidence>
<reference evidence="1" key="2">
    <citation type="journal article" date="2015" name="Fish Shellfish Immunol.">
        <title>Early steps in the European eel (Anguilla anguilla)-Vibrio vulnificus interaction in the gills: Role of the RtxA13 toxin.</title>
        <authorList>
            <person name="Callol A."/>
            <person name="Pajuelo D."/>
            <person name="Ebbesson L."/>
            <person name="Teles M."/>
            <person name="MacKenzie S."/>
            <person name="Amaro C."/>
        </authorList>
    </citation>
    <scope>NUCLEOTIDE SEQUENCE</scope>
</reference>
<organism evidence="1">
    <name type="scientific">Anguilla anguilla</name>
    <name type="common">European freshwater eel</name>
    <name type="synonym">Muraena anguilla</name>
    <dbReference type="NCBI Taxonomy" id="7936"/>
    <lineage>
        <taxon>Eukaryota</taxon>
        <taxon>Metazoa</taxon>
        <taxon>Chordata</taxon>
        <taxon>Craniata</taxon>
        <taxon>Vertebrata</taxon>
        <taxon>Euteleostomi</taxon>
        <taxon>Actinopterygii</taxon>
        <taxon>Neopterygii</taxon>
        <taxon>Teleostei</taxon>
        <taxon>Anguilliformes</taxon>
        <taxon>Anguillidae</taxon>
        <taxon>Anguilla</taxon>
    </lineage>
</organism>
<proteinExistence type="predicted"/>
<reference evidence="1" key="1">
    <citation type="submission" date="2014-11" db="EMBL/GenBank/DDBJ databases">
        <authorList>
            <person name="Amaro Gonzalez C."/>
        </authorList>
    </citation>
    <scope>NUCLEOTIDE SEQUENCE</scope>
</reference>
<accession>A0A0E9PK67</accession>
<dbReference type="AlphaFoldDB" id="A0A0E9PK67"/>
<sequence length="24" mass="2770">MHGQKQKSLTMRLREIGVLNVCVE</sequence>
<dbReference type="EMBL" id="GBXM01103885">
    <property type="protein sequence ID" value="JAH04692.1"/>
    <property type="molecule type" value="Transcribed_RNA"/>
</dbReference>
<protein>
    <submittedName>
        <fullName evidence="1">Uncharacterized protein</fullName>
    </submittedName>
</protein>
<name>A0A0E9PK67_ANGAN</name>